<sequence length="188" mass="20876">MIVSLLTAVLLTATPGPLEVVKEGNTNVQKVASAKAATADQVYQVVERFVDFGELSKRALGETWNKLTAAQRKDFSSTMEGLLRASYAQKALGQGRTQVHYGKETIEGNEANVDTTVNVNRDKYPVNYKLYRSGEQAGWRIYDVITDDVSLLETYQEQFRKILATKGFDGLLATLKAKRAQIEKTLIP</sequence>
<gene>
    <name evidence="1" type="ORF">BON30_00515</name>
</gene>
<dbReference type="PANTHER" id="PTHR36573">
    <property type="entry name" value="INTERMEMBRANE PHOSPHOLIPID TRANSPORT SYSTEM BINDING PROTEIN MLAC"/>
    <property type="match status" value="1"/>
</dbReference>
<comment type="caution">
    <text evidence="1">The sequence shown here is derived from an EMBL/GenBank/DDBJ whole genome shotgun (WGS) entry which is preliminary data.</text>
</comment>
<dbReference type="OrthoDB" id="9798905at2"/>
<dbReference type="STRING" id="83449.BON30_00515"/>
<evidence type="ECO:0000313" key="1">
    <source>
        <dbReference type="EMBL" id="OJH41760.1"/>
    </source>
</evidence>
<dbReference type="InterPro" id="IPR042245">
    <property type="entry name" value="Tgt2/MlaC_sf"/>
</dbReference>
<dbReference type="Gene3D" id="3.10.450.710">
    <property type="entry name" value="Tgt2/MlaC"/>
    <property type="match status" value="1"/>
</dbReference>
<reference evidence="2" key="1">
    <citation type="submission" date="2016-11" db="EMBL/GenBank/DDBJ databases">
        <authorList>
            <person name="Shukria A."/>
            <person name="Stevens D.C."/>
        </authorList>
    </citation>
    <scope>NUCLEOTIDE SEQUENCE [LARGE SCALE GENOMIC DNA]</scope>
    <source>
        <strain evidence="2">Cbfe23</strain>
    </source>
</reference>
<accession>A0A1L9BHM7</accession>
<dbReference type="RefSeq" id="WP_071895822.1">
    <property type="nucleotide sequence ID" value="NZ_MPIN01000001.1"/>
</dbReference>
<dbReference type="PANTHER" id="PTHR36573:SF1">
    <property type="entry name" value="INTERMEMBRANE PHOSPHOLIPID TRANSPORT SYSTEM BINDING PROTEIN MLAC"/>
    <property type="match status" value="1"/>
</dbReference>
<dbReference type="Proteomes" id="UP000182229">
    <property type="component" value="Unassembled WGS sequence"/>
</dbReference>
<name>A0A1L9BHM7_9BACT</name>
<reference evidence="1 2" key="2">
    <citation type="submission" date="2016-12" db="EMBL/GenBank/DDBJ databases">
        <title>Draft Genome Sequence of Cystobacter ferrugineus Strain Cbfe23.</title>
        <authorList>
            <person name="Akbar S."/>
            <person name="Dowd S.E."/>
            <person name="Stevens D.C."/>
        </authorList>
    </citation>
    <scope>NUCLEOTIDE SEQUENCE [LARGE SCALE GENOMIC DNA]</scope>
    <source>
        <strain evidence="1 2">Cbfe23</strain>
    </source>
</reference>
<dbReference type="InterPro" id="IPR008869">
    <property type="entry name" value="MlaC/ttg2D"/>
</dbReference>
<dbReference type="AlphaFoldDB" id="A0A1L9BHM7"/>
<evidence type="ECO:0000313" key="2">
    <source>
        <dbReference type="Proteomes" id="UP000182229"/>
    </source>
</evidence>
<dbReference type="EMBL" id="MPIN01000001">
    <property type="protein sequence ID" value="OJH41760.1"/>
    <property type="molecule type" value="Genomic_DNA"/>
</dbReference>
<proteinExistence type="predicted"/>
<keyword evidence="2" id="KW-1185">Reference proteome</keyword>
<organism evidence="1 2">
    <name type="scientific">Cystobacter ferrugineus</name>
    <dbReference type="NCBI Taxonomy" id="83449"/>
    <lineage>
        <taxon>Bacteria</taxon>
        <taxon>Pseudomonadati</taxon>
        <taxon>Myxococcota</taxon>
        <taxon>Myxococcia</taxon>
        <taxon>Myxococcales</taxon>
        <taxon>Cystobacterineae</taxon>
        <taxon>Archangiaceae</taxon>
        <taxon>Cystobacter</taxon>
    </lineage>
</organism>
<dbReference type="Pfam" id="PF05494">
    <property type="entry name" value="MlaC"/>
    <property type="match status" value="1"/>
</dbReference>
<protein>
    <submittedName>
        <fullName evidence="1">Organic solvent ABC transporter</fullName>
    </submittedName>
</protein>